<evidence type="ECO:0000256" key="2">
    <source>
        <dbReference type="ARBA" id="ARBA00010676"/>
    </source>
</evidence>
<dbReference type="AlphaFoldDB" id="A0A0P7X3Q6"/>
<dbReference type="PROSITE" id="PS50836">
    <property type="entry name" value="DOMON"/>
    <property type="match status" value="1"/>
</dbReference>
<evidence type="ECO:0000256" key="3">
    <source>
        <dbReference type="SAM" id="SignalP"/>
    </source>
</evidence>
<comment type="similarity">
    <text evidence="2">Belongs to the copper type II ascorbate-dependent monooxygenase family.</text>
</comment>
<dbReference type="InterPro" id="IPR028460">
    <property type="entry name" value="Tbh/DBH"/>
</dbReference>
<feature type="signal peptide" evidence="3">
    <location>
        <begin position="1"/>
        <end position="18"/>
    </location>
</feature>
<dbReference type="PANTHER" id="PTHR10157:SF41">
    <property type="entry name" value="DBH-LIKE MONOOXYGENASE PROTEIN 2 HOMOLOG"/>
    <property type="match status" value="1"/>
</dbReference>
<dbReference type="GO" id="GO:0004500">
    <property type="term" value="F:dopamine beta-monooxygenase activity"/>
    <property type="evidence" value="ECO:0007669"/>
    <property type="project" value="InterPro"/>
</dbReference>
<dbReference type="GO" id="GO:0005507">
    <property type="term" value="F:copper ion binding"/>
    <property type="evidence" value="ECO:0007669"/>
    <property type="project" value="InterPro"/>
</dbReference>
<dbReference type="Pfam" id="PF01082">
    <property type="entry name" value="Cu2_monooxygen"/>
    <property type="match status" value="1"/>
</dbReference>
<evidence type="ECO:0000256" key="1">
    <source>
        <dbReference type="ARBA" id="ARBA00001973"/>
    </source>
</evidence>
<dbReference type="PRINTS" id="PR00767">
    <property type="entry name" value="DBMONOXGNASE"/>
</dbReference>
<feature type="domain" description="DOMON" evidence="4">
    <location>
        <begin position="43"/>
        <end position="159"/>
    </location>
</feature>
<organism evidence="5 6">
    <name type="scientific">Scleropages formosus</name>
    <name type="common">Asian bonytongue</name>
    <name type="synonym">Osteoglossum formosum</name>
    <dbReference type="NCBI Taxonomy" id="113540"/>
    <lineage>
        <taxon>Eukaryota</taxon>
        <taxon>Metazoa</taxon>
        <taxon>Chordata</taxon>
        <taxon>Craniata</taxon>
        <taxon>Vertebrata</taxon>
        <taxon>Euteleostomi</taxon>
        <taxon>Actinopterygii</taxon>
        <taxon>Neopterygii</taxon>
        <taxon>Teleostei</taxon>
        <taxon>Osteoglossocephala</taxon>
        <taxon>Osteoglossomorpha</taxon>
        <taxon>Osteoglossiformes</taxon>
        <taxon>Osteoglossidae</taxon>
        <taxon>Scleropages</taxon>
    </lineage>
</organism>
<dbReference type="Pfam" id="PF03351">
    <property type="entry name" value="DOMON"/>
    <property type="match status" value="1"/>
</dbReference>
<feature type="non-terminal residue" evidence="5">
    <location>
        <position position="365"/>
    </location>
</feature>
<dbReference type="GO" id="GO:0042420">
    <property type="term" value="P:dopamine catabolic process"/>
    <property type="evidence" value="ECO:0007669"/>
    <property type="project" value="TreeGrafter"/>
</dbReference>
<proteinExistence type="inferred from homology"/>
<dbReference type="CDD" id="cd09631">
    <property type="entry name" value="DOMON_DOH"/>
    <property type="match status" value="1"/>
</dbReference>
<dbReference type="InterPro" id="IPR000323">
    <property type="entry name" value="Cu2_ascorb_mOase_N"/>
</dbReference>
<dbReference type="InterPro" id="IPR045266">
    <property type="entry name" value="DOH_DOMON"/>
</dbReference>
<evidence type="ECO:0000259" key="4">
    <source>
        <dbReference type="PROSITE" id="PS50836"/>
    </source>
</evidence>
<reference evidence="5 6" key="1">
    <citation type="submission" date="2015-08" db="EMBL/GenBank/DDBJ databases">
        <title>The genome of the Asian arowana (Scleropages formosus).</title>
        <authorList>
            <person name="Tan M.H."/>
            <person name="Gan H.M."/>
            <person name="Croft L.J."/>
            <person name="Austin C.M."/>
        </authorList>
    </citation>
    <scope>NUCLEOTIDE SEQUENCE [LARGE SCALE GENOMIC DNA]</scope>
    <source>
        <strain evidence="5">Aro1</strain>
    </source>
</reference>
<comment type="caution">
    <text evidence="5">The sequence shown here is derived from an EMBL/GenBank/DDBJ whole genome shotgun (WGS) entry which is preliminary data.</text>
</comment>
<dbReference type="PANTHER" id="PTHR10157">
    <property type="entry name" value="DOPAMINE BETA HYDROXYLASE RELATED"/>
    <property type="match status" value="1"/>
</dbReference>
<dbReference type="Gene3D" id="2.60.120.310">
    <property type="entry name" value="Copper type II, ascorbate-dependent monooxygenase, N-terminal domain"/>
    <property type="match status" value="1"/>
</dbReference>
<dbReference type="Proteomes" id="UP000034805">
    <property type="component" value="Unassembled WGS sequence"/>
</dbReference>
<gene>
    <name evidence="5" type="ORF">Z043_109762</name>
</gene>
<dbReference type="GO" id="GO:0006589">
    <property type="term" value="P:octopamine biosynthetic process"/>
    <property type="evidence" value="ECO:0007669"/>
    <property type="project" value="TreeGrafter"/>
</dbReference>
<dbReference type="GO" id="GO:0030667">
    <property type="term" value="C:secretory granule membrane"/>
    <property type="evidence" value="ECO:0007669"/>
    <property type="project" value="TreeGrafter"/>
</dbReference>
<dbReference type="SUPFAM" id="SSF49742">
    <property type="entry name" value="PHM/PNGase F"/>
    <property type="match status" value="1"/>
</dbReference>
<dbReference type="EMBL" id="JARO02003023">
    <property type="protein sequence ID" value="KPP71340.1"/>
    <property type="molecule type" value="Genomic_DNA"/>
</dbReference>
<dbReference type="GO" id="GO:0042421">
    <property type="term" value="P:norepinephrine biosynthetic process"/>
    <property type="evidence" value="ECO:0007669"/>
    <property type="project" value="TreeGrafter"/>
</dbReference>
<dbReference type="InterPro" id="IPR005018">
    <property type="entry name" value="DOMON_domain"/>
</dbReference>
<name>A0A0P7X3Q6_SCLFO</name>
<dbReference type="InterPro" id="IPR008977">
    <property type="entry name" value="PHM/PNGase_F_dom_sf"/>
</dbReference>
<keyword evidence="5" id="KW-0503">Monooxygenase</keyword>
<dbReference type="SMART" id="SM00664">
    <property type="entry name" value="DoH"/>
    <property type="match status" value="1"/>
</dbReference>
<comment type="cofactor">
    <cofactor evidence="1">
        <name>Cu(2+)</name>
        <dbReference type="ChEBI" id="CHEBI:29036"/>
    </cofactor>
</comment>
<feature type="chain" id="PRO_5006145049" evidence="3">
    <location>
        <begin position="19"/>
        <end position="365"/>
    </location>
</feature>
<keyword evidence="3" id="KW-0732">Signal</keyword>
<dbReference type="InterPro" id="IPR000945">
    <property type="entry name" value="DBH-like"/>
</dbReference>
<evidence type="ECO:0000313" key="6">
    <source>
        <dbReference type="Proteomes" id="UP000034805"/>
    </source>
</evidence>
<dbReference type="InterPro" id="IPR036939">
    <property type="entry name" value="Cu2_ascorb_mOase_N_sf"/>
</dbReference>
<sequence>MKCSSIILHLFFLSLTHALVHFGLTRSQFNPLLPFTEHLDQAGEVSLRWGFDQPQDVITFELTVTTTGWVEMGFSPGGDMVGADIVIGGVLANGSTYFMDGHSTGNTVPLVDIQENYIPLALSEADGRTVMKFQRSIQPCDKDDAFISTSHIKVIYAYGGTDEIDYHYTQRGKKELNLLNYSPRTNHSNTSYFEIVANNFTVPAVHTHYYCWIMQLPTLNKKHHIYRIEPVIEHVDLVHHILLYRCSPRINSSFEGTCYSGNLLDLEQCMDVMASWGVGGGVSLPTPENAGIPIGGVLNKSYYRLEIHYNNPALTSGLRFHYTPDLRLHDAAILTTGLVNSARYVIPPNATAFQSYAACSTSLFN</sequence>
<protein>
    <submittedName>
        <fullName evidence="5">Monooxygenase, DBH-like 1-like</fullName>
    </submittedName>
</protein>
<evidence type="ECO:0000313" key="5">
    <source>
        <dbReference type="EMBL" id="KPP71340.1"/>
    </source>
</evidence>
<dbReference type="STRING" id="113540.ENSSFOP00015032017"/>
<accession>A0A0P7X3Q6</accession>
<dbReference type="GO" id="GO:0005615">
    <property type="term" value="C:extracellular space"/>
    <property type="evidence" value="ECO:0007669"/>
    <property type="project" value="TreeGrafter"/>
</dbReference>
<keyword evidence="5" id="KW-0560">Oxidoreductase</keyword>